<feature type="domain" description="DUF3048" evidence="2">
    <location>
        <begin position="92"/>
        <end position="225"/>
    </location>
</feature>
<dbReference type="EMBL" id="QZJF01000002">
    <property type="protein sequence ID" value="RJR28282.1"/>
    <property type="molecule type" value="Genomic_DNA"/>
</dbReference>
<proteinExistence type="predicted"/>
<dbReference type="InterPro" id="IPR023158">
    <property type="entry name" value="YerB-like_sf"/>
</dbReference>
<evidence type="ECO:0000313" key="4">
    <source>
        <dbReference type="EMBL" id="RJR28282.1"/>
    </source>
</evidence>
<evidence type="ECO:0000313" key="5">
    <source>
        <dbReference type="Proteomes" id="UP000265540"/>
    </source>
</evidence>
<gene>
    <name evidence="4" type="ORF">C4561_00270</name>
</gene>
<accession>A0A3A4ZGW8</accession>
<dbReference type="Gene3D" id="3.50.90.10">
    <property type="entry name" value="YerB-like"/>
    <property type="match status" value="1"/>
</dbReference>
<comment type="caution">
    <text evidence="4">The sequence shown here is derived from an EMBL/GenBank/DDBJ whole genome shotgun (WGS) entry which is preliminary data.</text>
</comment>
<feature type="domain" description="DUF3048" evidence="3">
    <location>
        <begin position="270"/>
        <end position="384"/>
    </location>
</feature>
<keyword evidence="1" id="KW-0472">Membrane</keyword>
<dbReference type="Proteomes" id="UP000265540">
    <property type="component" value="Unassembled WGS sequence"/>
</dbReference>
<dbReference type="SUPFAM" id="SSF159774">
    <property type="entry name" value="YerB-like"/>
    <property type="match status" value="1"/>
</dbReference>
<protein>
    <submittedName>
        <fullName evidence="4">DUF3048 domain-containing protein</fullName>
    </submittedName>
</protein>
<sequence>MDLNSETFSISPEQQAKFYTQNPNPLQKFNNKKYILFGIITAVILIGGFLFVMSQRGGSTILSPIVERNNDADSAKQAVMNPLSGEMVDEEQAASWKDERPMAVMINNYIDARPQSGLEKADLVYEIVAEGGITRFLAFFLSEVPEKIGPVRSTREYYLVLVKELGDAMIMHIGWSPQALEAIETWPVRSLGRGGGQFWRDQARIDSGIAIEHTAYVNGVELRELGHELGWEGERDFVSWKFKDSEEPDTSQQCLVGECDKPITIDFWYEGDYSAIFKYDRNSNSYLRFTGYDANGAPAPHLDQESQQQLSVKNLIVQFVSEIAITGDDKNRLEYELVGSGESIVFLDGKAIKATWSKAGRDDRTLFYDTNGQEILFNRGPIWVSIVPDRNVEQVVY</sequence>
<keyword evidence="1" id="KW-1133">Transmembrane helix</keyword>
<keyword evidence="1" id="KW-0812">Transmembrane</keyword>
<dbReference type="Pfam" id="PF17479">
    <property type="entry name" value="DUF3048_C"/>
    <property type="match status" value="1"/>
</dbReference>
<dbReference type="InterPro" id="IPR021416">
    <property type="entry name" value="DUF3048_N"/>
</dbReference>
<reference evidence="4 5" key="1">
    <citation type="journal article" date="2017" name="ISME J.">
        <title>Energy and carbon metabolisms in a deep terrestrial subsurface fluid microbial community.</title>
        <authorList>
            <person name="Momper L."/>
            <person name="Jungbluth S.P."/>
            <person name="Lee M.D."/>
            <person name="Amend J.P."/>
        </authorList>
    </citation>
    <scope>NUCLEOTIDE SEQUENCE [LARGE SCALE GENOMIC DNA]</scope>
    <source>
        <strain evidence="4">SURF_46</strain>
    </source>
</reference>
<dbReference type="Pfam" id="PF11258">
    <property type="entry name" value="DUF3048"/>
    <property type="match status" value="1"/>
</dbReference>
<evidence type="ECO:0000256" key="1">
    <source>
        <dbReference type="SAM" id="Phobius"/>
    </source>
</evidence>
<name>A0A3A4ZGW8_UNCKA</name>
<evidence type="ECO:0000259" key="3">
    <source>
        <dbReference type="Pfam" id="PF17479"/>
    </source>
</evidence>
<feature type="transmembrane region" description="Helical" evidence="1">
    <location>
        <begin position="34"/>
        <end position="53"/>
    </location>
</feature>
<organism evidence="4 5">
    <name type="scientific">candidate division WWE3 bacterium</name>
    <dbReference type="NCBI Taxonomy" id="2053526"/>
    <lineage>
        <taxon>Bacteria</taxon>
        <taxon>Katanobacteria</taxon>
    </lineage>
</organism>
<evidence type="ECO:0000259" key="2">
    <source>
        <dbReference type="Pfam" id="PF11258"/>
    </source>
</evidence>
<dbReference type="InterPro" id="IPR035328">
    <property type="entry name" value="DUF3048_C"/>
</dbReference>
<dbReference type="AlphaFoldDB" id="A0A3A4ZGW8"/>